<gene>
    <name evidence="3" type="ORF">DAT39_014563</name>
</gene>
<evidence type="ECO:0000313" key="4">
    <source>
        <dbReference type="Proteomes" id="UP000727407"/>
    </source>
</evidence>
<dbReference type="AlphaFoldDB" id="A0A8J4UE70"/>
<dbReference type="EMBL" id="QNUK01000308">
    <property type="protein sequence ID" value="KAF5895722.1"/>
    <property type="molecule type" value="Genomic_DNA"/>
</dbReference>
<keyword evidence="4" id="KW-1185">Reference proteome</keyword>
<feature type="chain" id="PRO_5035159618" evidence="2">
    <location>
        <begin position="27"/>
        <end position="81"/>
    </location>
</feature>
<proteinExistence type="predicted"/>
<keyword evidence="2" id="KW-0732">Signal</keyword>
<organism evidence="3 4">
    <name type="scientific">Clarias magur</name>
    <name type="common">Asian catfish</name>
    <name type="synonym">Macropteronotus magur</name>
    <dbReference type="NCBI Taxonomy" id="1594786"/>
    <lineage>
        <taxon>Eukaryota</taxon>
        <taxon>Metazoa</taxon>
        <taxon>Chordata</taxon>
        <taxon>Craniata</taxon>
        <taxon>Vertebrata</taxon>
        <taxon>Euteleostomi</taxon>
        <taxon>Actinopterygii</taxon>
        <taxon>Neopterygii</taxon>
        <taxon>Teleostei</taxon>
        <taxon>Ostariophysi</taxon>
        <taxon>Siluriformes</taxon>
        <taxon>Clariidae</taxon>
        <taxon>Clarias</taxon>
    </lineage>
</organism>
<reference evidence="3" key="1">
    <citation type="submission" date="2020-07" db="EMBL/GenBank/DDBJ databases">
        <title>Clarias magur genome sequencing, assembly and annotation.</title>
        <authorList>
            <person name="Kushwaha B."/>
            <person name="Kumar R."/>
            <person name="Das P."/>
            <person name="Joshi C.G."/>
            <person name="Kumar D."/>
            <person name="Nagpure N.S."/>
            <person name="Pandey M."/>
            <person name="Agarwal S."/>
            <person name="Srivastava S."/>
            <person name="Singh M."/>
            <person name="Sahoo L."/>
            <person name="Jayasankar P."/>
            <person name="Meher P.K."/>
            <person name="Koringa P.G."/>
            <person name="Iquebal M.A."/>
            <person name="Das S.P."/>
            <person name="Bit A."/>
            <person name="Patnaik S."/>
            <person name="Patel N."/>
            <person name="Shah T.M."/>
            <person name="Hinsu A."/>
            <person name="Jena J.K."/>
        </authorList>
    </citation>
    <scope>NUCLEOTIDE SEQUENCE</scope>
    <source>
        <strain evidence="3">CIFAMagur01</strain>
        <tissue evidence="3">Testis</tissue>
    </source>
</reference>
<name>A0A8J4UE70_CLAMG</name>
<comment type="caution">
    <text evidence="3">The sequence shown here is derived from an EMBL/GenBank/DDBJ whole genome shotgun (WGS) entry which is preliminary data.</text>
</comment>
<sequence>MDAGAQCVWVFVCACLFVHPSAGVLADPALSSESMSAARQPETAVQGNREASLHPHKELQHLAQIKGPLTAGSQSAMASDA</sequence>
<accession>A0A8J4UE70</accession>
<evidence type="ECO:0000256" key="1">
    <source>
        <dbReference type="SAM" id="MobiDB-lite"/>
    </source>
</evidence>
<evidence type="ECO:0000256" key="2">
    <source>
        <dbReference type="SAM" id="SignalP"/>
    </source>
</evidence>
<feature type="region of interest" description="Disordered" evidence="1">
    <location>
        <begin position="30"/>
        <end position="55"/>
    </location>
</feature>
<feature type="signal peptide" evidence="2">
    <location>
        <begin position="1"/>
        <end position="26"/>
    </location>
</feature>
<evidence type="ECO:0000313" key="3">
    <source>
        <dbReference type="EMBL" id="KAF5895722.1"/>
    </source>
</evidence>
<protein>
    <submittedName>
        <fullName evidence="3">Uncharacterized protein</fullName>
    </submittedName>
</protein>
<dbReference type="Proteomes" id="UP000727407">
    <property type="component" value="Unassembled WGS sequence"/>
</dbReference>